<evidence type="ECO:0000313" key="2">
    <source>
        <dbReference type="Proteomes" id="UP000010074"/>
    </source>
</evidence>
<dbReference type="HOGENOM" id="CLU_1773760_0_0_7"/>
<reference evidence="1 2" key="1">
    <citation type="journal article" date="2012" name="BMC Genomics">
        <title>Genome analysis of a simultaneously predatory and prey-independent, novel Bdellovibrio bacteriovorus from the River Tiber, supports in silico predictions of both ancient and recent lateral gene transfer from diverse bacteria.</title>
        <authorList>
            <person name="Hobley L."/>
            <person name="Lerner T.R."/>
            <person name="Williams L.E."/>
            <person name="Lambert C."/>
            <person name="Till R."/>
            <person name="Milner D.S."/>
            <person name="Basford S.M."/>
            <person name="Capeness M.J."/>
            <person name="Fenton A.K."/>
            <person name="Atterbury R.J."/>
            <person name="Harris M.A."/>
            <person name="Sockett R.E."/>
        </authorList>
    </citation>
    <scope>NUCLEOTIDE SEQUENCE [LARGE SCALE GENOMIC DNA]</scope>
    <source>
        <strain evidence="1 2">Tiberius</strain>
    </source>
</reference>
<evidence type="ECO:0000313" key="1">
    <source>
        <dbReference type="EMBL" id="AFY02202.1"/>
    </source>
</evidence>
<evidence type="ECO:0008006" key="3">
    <source>
        <dbReference type="Google" id="ProtNLM"/>
    </source>
</evidence>
<dbReference type="EMBL" id="CP002930">
    <property type="protein sequence ID" value="AFY02202.1"/>
    <property type="molecule type" value="Genomic_DNA"/>
</dbReference>
<dbReference type="Proteomes" id="UP000010074">
    <property type="component" value="Chromosome"/>
</dbReference>
<name>K7ZG76_BDEBC</name>
<dbReference type="AlphaFoldDB" id="K7ZG76"/>
<dbReference type="PATRIC" id="fig|1069642.3.peg.2494"/>
<dbReference type="KEGG" id="bbat:Bdt_2519"/>
<dbReference type="Gene3D" id="1.20.120.520">
    <property type="entry name" value="nmb1532 protein domain like"/>
    <property type="match status" value="1"/>
</dbReference>
<sequence length="154" mass="17786">MFEEQVSILEIIHFVEKVHHPLEEQELFPAVAGHPLLREGGPLCTYFRGMELDLNPQEAPRQHLRKLYEEGFPKACAYASFNWLNPQSPLSLPMDEHELGHELAEALKILVNPDMQKIYPGYFEVLKADYESLLRRHIAKEDGCLFVLCEKLLS</sequence>
<organism evidence="1 2">
    <name type="scientific">Bdellovibrio bacteriovorus str. Tiberius</name>
    <dbReference type="NCBI Taxonomy" id="1069642"/>
    <lineage>
        <taxon>Bacteria</taxon>
        <taxon>Pseudomonadati</taxon>
        <taxon>Bdellovibrionota</taxon>
        <taxon>Bdellovibrionia</taxon>
        <taxon>Bdellovibrionales</taxon>
        <taxon>Pseudobdellovibrionaceae</taxon>
        <taxon>Bdellovibrio</taxon>
    </lineage>
</organism>
<protein>
    <recommendedName>
        <fullName evidence="3">Hemerythrin-like domain-containing protein</fullName>
    </recommendedName>
</protein>
<gene>
    <name evidence="1" type="ORF">Bdt_2519</name>
</gene>
<proteinExistence type="predicted"/>
<accession>K7ZG76</accession>